<feature type="compositionally biased region" description="Low complexity" evidence="1">
    <location>
        <begin position="455"/>
        <end position="470"/>
    </location>
</feature>
<evidence type="ECO:0000313" key="2">
    <source>
        <dbReference type="EMBL" id="KAF7194084.1"/>
    </source>
</evidence>
<evidence type="ECO:0000256" key="1">
    <source>
        <dbReference type="SAM" id="MobiDB-lite"/>
    </source>
</evidence>
<keyword evidence="3" id="KW-1185">Reference proteome</keyword>
<dbReference type="OrthoDB" id="5422351at2759"/>
<protein>
    <submittedName>
        <fullName evidence="2">Uncharacterized protein</fullName>
    </submittedName>
</protein>
<dbReference type="EMBL" id="JABCIY010000066">
    <property type="protein sequence ID" value="KAF7194084.1"/>
    <property type="molecule type" value="Genomic_DNA"/>
</dbReference>
<dbReference type="PANTHER" id="PTHR40625">
    <property type="entry name" value="GTP-BINDING PROTEIN ESDC-RELATED"/>
    <property type="match status" value="1"/>
</dbReference>
<proteinExistence type="predicted"/>
<dbReference type="AlphaFoldDB" id="A0A8H6VMZ0"/>
<feature type="compositionally biased region" description="Basic and acidic residues" evidence="1">
    <location>
        <begin position="210"/>
        <end position="223"/>
    </location>
</feature>
<dbReference type="PANTHER" id="PTHR40625:SF1">
    <property type="entry name" value="AMP-ACTIVATED PROTEIN KINASE GLYCOGEN-BINDING DOMAIN-CONTAINING PROTEIN"/>
    <property type="match status" value="1"/>
</dbReference>
<evidence type="ECO:0000313" key="3">
    <source>
        <dbReference type="Proteomes" id="UP000660729"/>
    </source>
</evidence>
<feature type="region of interest" description="Disordered" evidence="1">
    <location>
        <begin position="445"/>
        <end position="516"/>
    </location>
</feature>
<organism evidence="2 3">
    <name type="scientific">Pseudocercospora fuligena</name>
    <dbReference type="NCBI Taxonomy" id="685502"/>
    <lineage>
        <taxon>Eukaryota</taxon>
        <taxon>Fungi</taxon>
        <taxon>Dikarya</taxon>
        <taxon>Ascomycota</taxon>
        <taxon>Pezizomycotina</taxon>
        <taxon>Dothideomycetes</taxon>
        <taxon>Dothideomycetidae</taxon>
        <taxon>Mycosphaerellales</taxon>
        <taxon>Mycosphaerellaceae</taxon>
        <taxon>Pseudocercospora</taxon>
    </lineage>
</organism>
<sequence length="546" mass="60410">MDPTTLITFLFRAPAHISAVELLGSWDNFQVPYRMHHDRLRGSGFWSGCFKFDNIIFDGDEVNWAKPRSGGLKQGGTYWYYYRLDYDVDAYDDRQIHTTHCPLLPGQEVNVMEVPTEVMELPRRTHSAHGYNDIVGSLTDLASLQTLNPKDKYAMLEPPPRSKVHARCLSDDALDGRLENNPSIVVEEAASPVPPPQSGEARSVSPASHESIHLHEDAHERRVLSGSSSVYSRPSSASYAASLLSAISEMSLPCHAQHKQEEVFTEDRLPDFPYPCTAGPAPLTSLEALGAALFDSTPTTVSPVEVTEPILGGTDDHQHQRRSSAYTCGPESIANAQFYGSRPGTSLDEDPEHHRPRMYSLPNLELRDCSDDSSTGSPISATFETSERYSHDLEENLTPGDEIFDLMSPTFTATTLSTGGNNTPFRLSAQTLPDDIEHVYTEEERNAFEASNQCPSRRPSRNSSNNSGPSFFERTMARLSPPSFMSYSLPRSATESDNSLAKTISRPSGQMPSRQELSLPSMFTAEESSMADAIFSELGFLRDNIQ</sequence>
<accession>A0A8H6VMZ0</accession>
<reference evidence="2" key="1">
    <citation type="submission" date="2020-04" db="EMBL/GenBank/DDBJ databases">
        <title>Draft genome resource of the tomato pathogen Pseudocercospora fuligena.</title>
        <authorList>
            <person name="Zaccaron A."/>
        </authorList>
    </citation>
    <scope>NUCLEOTIDE SEQUENCE</scope>
    <source>
        <strain evidence="2">PF001</strain>
    </source>
</reference>
<feature type="compositionally biased region" description="Polar residues" evidence="1">
    <location>
        <begin position="483"/>
        <end position="516"/>
    </location>
</feature>
<feature type="region of interest" description="Disordered" evidence="1">
    <location>
        <begin position="187"/>
        <end position="232"/>
    </location>
</feature>
<gene>
    <name evidence="2" type="ORF">HII31_04605</name>
</gene>
<name>A0A8H6VMZ0_9PEZI</name>
<dbReference type="Proteomes" id="UP000660729">
    <property type="component" value="Unassembled WGS sequence"/>
</dbReference>
<comment type="caution">
    <text evidence="2">The sequence shown here is derived from an EMBL/GenBank/DDBJ whole genome shotgun (WGS) entry which is preliminary data.</text>
</comment>